<feature type="non-terminal residue" evidence="1">
    <location>
        <position position="1"/>
    </location>
</feature>
<sequence length="118" mass="12849">LTNAWADLGDELFVRGAEWIALYVVLDINDSQNARVRLLAKLEADGANEYSLPIRTVAADVVRIEPEIKEFNVDADQSIALSWHLDKSVSWVQFQVQAGVVGAVAGQIDLANVTTGRG</sequence>
<dbReference type="EMBL" id="BARS01038686">
    <property type="protein sequence ID" value="GAG25429.1"/>
    <property type="molecule type" value="Genomic_DNA"/>
</dbReference>
<accession>X0W3P0</accession>
<comment type="caution">
    <text evidence="1">The sequence shown here is derived from an EMBL/GenBank/DDBJ whole genome shotgun (WGS) entry which is preliminary data.</text>
</comment>
<proteinExistence type="predicted"/>
<gene>
    <name evidence="1" type="ORF">S01H1_59169</name>
</gene>
<protein>
    <submittedName>
        <fullName evidence="1">Uncharacterized protein</fullName>
    </submittedName>
</protein>
<reference evidence="1" key="1">
    <citation type="journal article" date="2014" name="Front. Microbiol.">
        <title>High frequency of phylogenetically diverse reductive dehalogenase-homologous genes in deep subseafloor sedimentary metagenomes.</title>
        <authorList>
            <person name="Kawai M."/>
            <person name="Futagami T."/>
            <person name="Toyoda A."/>
            <person name="Takaki Y."/>
            <person name="Nishi S."/>
            <person name="Hori S."/>
            <person name="Arai W."/>
            <person name="Tsubouchi T."/>
            <person name="Morono Y."/>
            <person name="Uchiyama I."/>
            <person name="Ito T."/>
            <person name="Fujiyama A."/>
            <person name="Inagaki F."/>
            <person name="Takami H."/>
        </authorList>
    </citation>
    <scope>NUCLEOTIDE SEQUENCE</scope>
    <source>
        <strain evidence="1">Expedition CK06-06</strain>
    </source>
</reference>
<name>X0W3P0_9ZZZZ</name>
<organism evidence="1">
    <name type="scientific">marine sediment metagenome</name>
    <dbReference type="NCBI Taxonomy" id="412755"/>
    <lineage>
        <taxon>unclassified sequences</taxon>
        <taxon>metagenomes</taxon>
        <taxon>ecological metagenomes</taxon>
    </lineage>
</organism>
<evidence type="ECO:0000313" key="1">
    <source>
        <dbReference type="EMBL" id="GAG25429.1"/>
    </source>
</evidence>
<dbReference type="AlphaFoldDB" id="X0W3P0"/>